<evidence type="ECO:0000313" key="1">
    <source>
        <dbReference type="EMBL" id="KAL3681177.1"/>
    </source>
</evidence>
<reference evidence="1 2" key="1">
    <citation type="submission" date="2024-09" db="EMBL/GenBank/DDBJ databases">
        <title>Chromosome-scale assembly of Riccia sorocarpa.</title>
        <authorList>
            <person name="Paukszto L."/>
        </authorList>
    </citation>
    <scope>NUCLEOTIDE SEQUENCE [LARGE SCALE GENOMIC DNA]</scope>
    <source>
        <strain evidence="1">LP-2024</strain>
        <tissue evidence="1">Aerial parts of the thallus</tissue>
    </source>
</reference>
<evidence type="ECO:0000313" key="2">
    <source>
        <dbReference type="Proteomes" id="UP001633002"/>
    </source>
</evidence>
<dbReference type="AlphaFoldDB" id="A0ABD3GRU0"/>
<dbReference type="Proteomes" id="UP001633002">
    <property type="component" value="Unassembled WGS sequence"/>
</dbReference>
<gene>
    <name evidence="1" type="ORF">R1sor_024133</name>
</gene>
<comment type="caution">
    <text evidence="1">The sequence shown here is derived from an EMBL/GenBank/DDBJ whole genome shotgun (WGS) entry which is preliminary data.</text>
</comment>
<accession>A0ABD3GRU0</accession>
<dbReference type="EMBL" id="JBJQOH010000007">
    <property type="protein sequence ID" value="KAL3681177.1"/>
    <property type="molecule type" value="Genomic_DNA"/>
</dbReference>
<keyword evidence="2" id="KW-1185">Reference proteome</keyword>
<organism evidence="1 2">
    <name type="scientific">Riccia sorocarpa</name>
    <dbReference type="NCBI Taxonomy" id="122646"/>
    <lineage>
        <taxon>Eukaryota</taxon>
        <taxon>Viridiplantae</taxon>
        <taxon>Streptophyta</taxon>
        <taxon>Embryophyta</taxon>
        <taxon>Marchantiophyta</taxon>
        <taxon>Marchantiopsida</taxon>
        <taxon>Marchantiidae</taxon>
        <taxon>Marchantiales</taxon>
        <taxon>Ricciaceae</taxon>
        <taxon>Riccia</taxon>
    </lineage>
</organism>
<protein>
    <submittedName>
        <fullName evidence="1">Uncharacterized protein</fullName>
    </submittedName>
</protein>
<proteinExistence type="predicted"/>
<name>A0ABD3GRU0_9MARC</name>
<sequence>MSMEGPRSRITFFNRVLADLEHNPLTLYEATTSFIFGAFWTEVYLKCPRGQLLKSSSCVLSFLMKRASFECSVEARPDLLLGYKLLSVVGQSVSAAEREWEREGENVRGGEGRRDSWCLMELPVEDEDSELVTLILLDLKSPLWSPLEDYVDSRRCCGQQIGRAYNVTANPRNPGGE</sequence>